<dbReference type="InterPro" id="IPR050452">
    <property type="entry name" value="Metacaspase"/>
</dbReference>
<evidence type="ECO:0000256" key="3">
    <source>
        <dbReference type="ARBA" id="ARBA00022807"/>
    </source>
</evidence>
<dbReference type="InterPro" id="IPR011600">
    <property type="entry name" value="Pept_C14_caspase"/>
</dbReference>
<dbReference type="Proteomes" id="UP000320762">
    <property type="component" value="Unassembled WGS sequence"/>
</dbReference>
<evidence type="ECO:0000259" key="4">
    <source>
        <dbReference type="Pfam" id="PF00656"/>
    </source>
</evidence>
<keyword evidence="3" id="KW-0788">Thiol protease</keyword>
<reference evidence="5 6" key="1">
    <citation type="journal article" date="2019" name="New Phytol.">
        <title>Comparative genomics reveals unique wood-decay strategies and fruiting body development in the Schizophyllaceae.</title>
        <authorList>
            <person name="Almasi E."/>
            <person name="Sahu N."/>
            <person name="Krizsan K."/>
            <person name="Balint B."/>
            <person name="Kovacs G.M."/>
            <person name="Kiss B."/>
            <person name="Cseklye J."/>
            <person name="Drula E."/>
            <person name="Henrissat B."/>
            <person name="Nagy I."/>
            <person name="Chovatia M."/>
            <person name="Adam C."/>
            <person name="LaButti K."/>
            <person name="Lipzen A."/>
            <person name="Riley R."/>
            <person name="Grigoriev I.V."/>
            <person name="Nagy L.G."/>
        </authorList>
    </citation>
    <scope>NUCLEOTIDE SEQUENCE [LARGE SCALE GENOMIC DNA]</scope>
    <source>
        <strain evidence="5 6">NL-1724</strain>
    </source>
</reference>
<dbReference type="SUPFAM" id="SSF52129">
    <property type="entry name" value="Caspase-like"/>
    <property type="match status" value="1"/>
</dbReference>
<comment type="similarity">
    <text evidence="1">Belongs to the peptidase C14B family.</text>
</comment>
<dbReference type="EMBL" id="VDMD01000002">
    <property type="protein sequence ID" value="TRM68311.1"/>
    <property type="molecule type" value="Genomic_DNA"/>
</dbReference>
<organism evidence="5 6">
    <name type="scientific">Schizophyllum amplum</name>
    <dbReference type="NCBI Taxonomy" id="97359"/>
    <lineage>
        <taxon>Eukaryota</taxon>
        <taxon>Fungi</taxon>
        <taxon>Dikarya</taxon>
        <taxon>Basidiomycota</taxon>
        <taxon>Agaricomycotina</taxon>
        <taxon>Agaricomycetes</taxon>
        <taxon>Agaricomycetidae</taxon>
        <taxon>Agaricales</taxon>
        <taxon>Schizophyllaceae</taxon>
        <taxon>Schizophyllum</taxon>
    </lineage>
</organism>
<dbReference type="Gene3D" id="3.40.50.12660">
    <property type="match status" value="1"/>
</dbReference>
<dbReference type="AlphaFoldDB" id="A0A550CU50"/>
<sequence>MQSYEESGGVAVDDLALDQYSTSASSSSSSLLSQAPGTRGWHLPGQRRLSVSDALMLPGEVAQAIDRHFVYSRCTGARKALCIGINYATSTSEIDQELGEGDVRHKEPDSELRGCIRDAVNVRDFLIKHEGFDAQNIILLRDDTTDESLKPTKANIIHAMRSLVKDATQDDTLFFHFAGHGSQVEDDNEDELDGLDEALIPMDHADLEEGFIRDDVVYAELVQALPAGCRLTALVDVRVESVQEGGLFAGLTLLQSYLPCLYQYTGFLDKARSEHRALNYTKRRPMVSNAPDVVFWSGSKDGRPAGDGRSSMTQAFLKSMAKGKRSRSGLTYEQMLRRMRKSVSRKKFEGGERQKPQFGTYHPMDMKRQFFITA</sequence>
<keyword evidence="2" id="KW-0053">Apoptosis</keyword>
<dbReference type="GO" id="GO:0006508">
    <property type="term" value="P:proteolysis"/>
    <property type="evidence" value="ECO:0007669"/>
    <property type="project" value="InterPro"/>
</dbReference>
<evidence type="ECO:0000256" key="1">
    <source>
        <dbReference type="ARBA" id="ARBA00009005"/>
    </source>
</evidence>
<proteinExistence type="inferred from homology"/>
<protein>
    <submittedName>
        <fullName evidence="5">Caspase domain-containing protein</fullName>
    </submittedName>
</protein>
<evidence type="ECO:0000313" key="5">
    <source>
        <dbReference type="EMBL" id="TRM68311.1"/>
    </source>
</evidence>
<keyword evidence="6" id="KW-1185">Reference proteome</keyword>
<dbReference type="InterPro" id="IPR029030">
    <property type="entry name" value="Caspase-like_dom_sf"/>
</dbReference>
<dbReference type="GO" id="GO:0005737">
    <property type="term" value="C:cytoplasm"/>
    <property type="evidence" value="ECO:0007669"/>
    <property type="project" value="TreeGrafter"/>
</dbReference>
<keyword evidence="3" id="KW-0645">Protease</keyword>
<dbReference type="GO" id="GO:0006915">
    <property type="term" value="P:apoptotic process"/>
    <property type="evidence" value="ECO:0007669"/>
    <property type="project" value="UniProtKB-KW"/>
</dbReference>
<dbReference type="PANTHER" id="PTHR48104:SF30">
    <property type="entry name" value="METACASPASE-1"/>
    <property type="match status" value="1"/>
</dbReference>
<gene>
    <name evidence="5" type="ORF">BD626DRAFT_114284</name>
</gene>
<feature type="domain" description="Peptidase C14 caspase" evidence="4">
    <location>
        <begin position="78"/>
        <end position="358"/>
    </location>
</feature>
<name>A0A550CU50_9AGAR</name>
<evidence type="ECO:0000313" key="6">
    <source>
        <dbReference type="Proteomes" id="UP000320762"/>
    </source>
</evidence>
<dbReference type="Pfam" id="PF00656">
    <property type="entry name" value="Peptidase_C14"/>
    <property type="match status" value="1"/>
</dbReference>
<keyword evidence="3" id="KW-0378">Hydrolase</keyword>
<comment type="caution">
    <text evidence="5">The sequence shown here is derived from an EMBL/GenBank/DDBJ whole genome shotgun (WGS) entry which is preliminary data.</text>
</comment>
<dbReference type="PANTHER" id="PTHR48104">
    <property type="entry name" value="METACASPASE-4"/>
    <property type="match status" value="1"/>
</dbReference>
<accession>A0A550CU50</accession>
<dbReference type="GO" id="GO:0004197">
    <property type="term" value="F:cysteine-type endopeptidase activity"/>
    <property type="evidence" value="ECO:0007669"/>
    <property type="project" value="InterPro"/>
</dbReference>
<dbReference type="OrthoDB" id="3223806at2759"/>
<evidence type="ECO:0000256" key="2">
    <source>
        <dbReference type="ARBA" id="ARBA00022703"/>
    </source>
</evidence>